<evidence type="ECO:0000256" key="1">
    <source>
        <dbReference type="SAM" id="MobiDB-lite"/>
    </source>
</evidence>
<keyword evidence="3" id="KW-1185">Reference proteome</keyword>
<sequence>MNARIDASMGTAVPTPDPAKPSARPSPAQIARHRGDDPFAYGALRDRALSSLQALSGEWWTDFNYHDPGVTLLDALCYALTENLFGAQQPLVDLLAAPDGRIHYRRLGLRAAEEILPCRPCTSMDYMRWLLDRVPGALQVHASSPNGDGLWRMDLEALTALAETASAAAARAYWAQRNLGEDLAALPSVLQPRWCTLQLNLSIEGARTPEDILAELVARCAEHVDAAPRRLSLMARLLAQDAAVALADALDGPRMRQGWIDTDSLERDLESRVYFGDLARIALSVEGVLEVGDISLSAEGLDGSAGALPRHGDAWVLRLRWPDQPEAVAAWQIKRRGVPIGIAQDALLQRLDDLRRNVDGRAAADSAPSATGSPLTRPQGDYLPPAAYVSLLNQLPQIYRERADLTGMPIHAAEVAQWHAYLALLEQWLAHGDAQTQHLRKLYTVVGKPAASYAWQVLGDEHIAGLDALYNGNREQVRDNVFASADDALERRGRVLDHLLALYGEGCWQGSIRPFGWYFGAEAWRLHLFEQKRQMLLRIATLTRDRHGAIDYSRRSLGRRGNTSALQQRASLLLACKHHHSRLLMPAMSEAQIGLATETDGPAATEALPSKTQPPVLWSPRRHRMVDSMGKDLASAARVLAMHFPELDLRALPPALLRSAVHAERYKHMDAGAVWLASDDKGGCWRLRLRSTRVSPEAAAICLHEFACRLQLECEGMHLIEHVLLRPLSGSDPDIPDDFYRYRVTAVFPAWTARGHSASFRRVAMETLTLNAPAHLRVQTLWLDAAAMTRFERSYAAWLEAKQTHCAAVLSPSGEHAVAARRLEDWTRLLRWLLWRHLDAVRTDDVRGSA</sequence>
<reference evidence="3" key="1">
    <citation type="journal article" date="2019" name="Int. J. Syst. Evol. Microbiol.">
        <title>The Global Catalogue of Microorganisms (GCM) 10K type strain sequencing project: providing services to taxonomists for standard genome sequencing and annotation.</title>
        <authorList>
            <consortium name="The Broad Institute Genomics Platform"/>
            <consortium name="The Broad Institute Genome Sequencing Center for Infectious Disease"/>
            <person name="Wu L."/>
            <person name="Ma J."/>
        </authorList>
    </citation>
    <scope>NUCLEOTIDE SEQUENCE [LARGE SCALE GENOMIC DNA]</scope>
    <source>
        <strain evidence="3">NBRC 111981</strain>
    </source>
</reference>
<name>A0ABQ5X960_9GAMM</name>
<accession>A0ABQ5X960</accession>
<comment type="caution">
    <text evidence="2">The sequence shown here is derived from an EMBL/GenBank/DDBJ whole genome shotgun (WGS) entry which is preliminary data.</text>
</comment>
<organism evidence="2 3">
    <name type="scientific">Dyella flagellata</name>
    <dbReference type="NCBI Taxonomy" id="1867833"/>
    <lineage>
        <taxon>Bacteria</taxon>
        <taxon>Pseudomonadati</taxon>
        <taxon>Pseudomonadota</taxon>
        <taxon>Gammaproteobacteria</taxon>
        <taxon>Lysobacterales</taxon>
        <taxon>Rhodanobacteraceae</taxon>
        <taxon>Dyella</taxon>
    </lineage>
</organism>
<protein>
    <submittedName>
        <fullName evidence="2">Uncharacterized protein</fullName>
    </submittedName>
</protein>
<evidence type="ECO:0000313" key="2">
    <source>
        <dbReference type="EMBL" id="GLQ87807.1"/>
    </source>
</evidence>
<feature type="region of interest" description="Disordered" evidence="1">
    <location>
        <begin position="1"/>
        <end position="29"/>
    </location>
</feature>
<dbReference type="Proteomes" id="UP001156627">
    <property type="component" value="Unassembled WGS sequence"/>
</dbReference>
<proteinExistence type="predicted"/>
<evidence type="ECO:0000313" key="3">
    <source>
        <dbReference type="Proteomes" id="UP001156627"/>
    </source>
</evidence>
<dbReference type="EMBL" id="BSOA01000012">
    <property type="protein sequence ID" value="GLQ87807.1"/>
    <property type="molecule type" value="Genomic_DNA"/>
</dbReference>
<gene>
    <name evidence="2" type="ORF">GCM10007898_13750</name>
</gene>